<evidence type="ECO:0000256" key="2">
    <source>
        <dbReference type="SAM" id="MobiDB-lite"/>
    </source>
</evidence>
<keyword evidence="1" id="KW-0175">Coiled coil</keyword>
<keyword evidence="3" id="KW-1133">Transmembrane helix</keyword>
<name>A0A3R7P8P8_9HYPH</name>
<dbReference type="AlphaFoldDB" id="A0A3R7P8P8"/>
<accession>A0A3R7P8P8</accession>
<evidence type="ECO:0000256" key="3">
    <source>
        <dbReference type="SAM" id="Phobius"/>
    </source>
</evidence>
<organism evidence="4 5">
    <name type="scientific">Candidatus Liberibacter solanacearum</name>
    <dbReference type="NCBI Taxonomy" id="556287"/>
    <lineage>
        <taxon>Bacteria</taxon>
        <taxon>Pseudomonadati</taxon>
        <taxon>Pseudomonadota</taxon>
        <taxon>Alphaproteobacteria</taxon>
        <taxon>Hyphomicrobiales</taxon>
        <taxon>Rhizobiaceae</taxon>
        <taxon>Liberibacter</taxon>
    </lineage>
</organism>
<evidence type="ECO:0000313" key="5">
    <source>
        <dbReference type="Proteomes" id="UP000236895"/>
    </source>
</evidence>
<gene>
    <name evidence="4" type="ORF">C0030_001570</name>
</gene>
<evidence type="ECO:0000256" key="1">
    <source>
        <dbReference type="SAM" id="Coils"/>
    </source>
</evidence>
<feature type="region of interest" description="Disordered" evidence="2">
    <location>
        <begin position="1"/>
        <end position="24"/>
    </location>
</feature>
<protein>
    <submittedName>
        <fullName evidence="4">Peptidoglycan-binding protein</fullName>
    </submittedName>
</protein>
<feature type="transmembrane region" description="Helical" evidence="3">
    <location>
        <begin position="638"/>
        <end position="660"/>
    </location>
</feature>
<feature type="coiled-coil region" evidence="1">
    <location>
        <begin position="331"/>
        <end position="375"/>
    </location>
</feature>
<proteinExistence type="predicted"/>
<dbReference type="Proteomes" id="UP000236895">
    <property type="component" value="Unassembled WGS sequence"/>
</dbReference>
<dbReference type="EMBL" id="PKRU02000007">
    <property type="protein sequence ID" value="RPD37561.1"/>
    <property type="molecule type" value="Genomic_DNA"/>
</dbReference>
<reference evidence="4 5" key="1">
    <citation type="submission" date="2018-11" db="EMBL/GenBank/DDBJ databases">
        <title>Genome Analysis of Haplotype D of Candidatus Liberibacter Solanacearum.</title>
        <authorList>
            <person name="Katsir L."/>
            <person name="Ruan Z."/>
            <person name="Santos Garcia D."/>
            <person name="Piasezky A."/>
            <person name="Jiang J."/>
            <person name="Sela N."/>
            <person name="Freilich S."/>
            <person name="Bahar O."/>
        </authorList>
    </citation>
    <scope>NUCLEOTIDE SEQUENCE [LARGE SCALE GENOMIC DNA]</scope>
    <source>
        <strain evidence="5">haplotype D1</strain>
    </source>
</reference>
<comment type="caution">
    <text evidence="4">The sequence shown here is derived from an EMBL/GenBank/DDBJ whole genome shotgun (WGS) entry which is preliminary data.</text>
</comment>
<keyword evidence="3" id="KW-0472">Membrane</keyword>
<keyword evidence="3" id="KW-0812">Transmembrane</keyword>
<sequence>MSGLRPKKNHSNDTVSKNSRLESALGMTDIQNIKNWIQEAAGKDQKNPLSQEKKEKIQLLWSSLRKISGGNTEISNLNLDTFPQDKSNPNKEKGANDTNQVFNFLRQKSSNPPLQKQQTFQEKKNSAYQGIDQSLQNTLKSKSSYEITEHNANLKNFHCDMDKLAKSVSELCRIVSLSGIQGSYSSFGKTLLKIENIAKEYSLQNVGNTWKVALQYFKKLDFQNLHEKINALSCQMESMKCVLDQKNCSKEPVLDEKILSILNNTHNLLSLLKLLNEKISAKEALSINTKLSDIKAIVEKNEQFTESYTQKFVKKCDERFENIGTKVQNIQNEVLSQKKSTEQKLQSLEALDQRLQNLDTHVQNITRQLEEKQNTPQNNVLLRNLERQITSIKEVVTTNTRDQKLSQEVAKKICHLEDFIVQTANKTAKSMLNSLDGRQALETILKNNMHEYFKKVQQVQAEQTIKNFTTLYDMLVKIIQKLENPLEENRKPSSVLTNFFPNFQSSLPFANTSHIGKVDGISQTKLESNKLSIKENLSLLFASKHLFNGKPNKLHDNPKTYKESFDDREEEELDIPHDIQQILERVSSIQNGNLEDDTIPHYISAVRRAASKSVIGDETLKKKKSYLKERRDKIKSMIFNKWVASMMLVATLIASSFLLAPSLVGTTFLFQRINNFNLILTS</sequence>
<evidence type="ECO:0000313" key="4">
    <source>
        <dbReference type="EMBL" id="RPD37561.1"/>
    </source>
</evidence>